<reference evidence="1" key="1">
    <citation type="submission" date="2021-01" db="EMBL/GenBank/DDBJ databases">
        <title>Phytophthora aleatoria, a newly-described species from Pinus radiata is distinct from Phytophthora cactorum isolates based on comparative genomics.</title>
        <authorList>
            <person name="Mcdougal R."/>
            <person name="Panda P."/>
            <person name="Williams N."/>
            <person name="Studholme D.J."/>
        </authorList>
    </citation>
    <scope>NUCLEOTIDE SEQUENCE</scope>
    <source>
        <strain evidence="1">NZFS 4037</strain>
    </source>
</reference>
<comment type="caution">
    <text evidence="1">The sequence shown here is derived from an EMBL/GenBank/DDBJ whole genome shotgun (WGS) entry which is preliminary data.</text>
</comment>
<sequence length="71" mass="8110">MLRVRSCASFCIHHAQRASLLRSTTCDWASQAWDATTPETIRNCWKHSGKTINTSLNLRQVYINSVHFASM</sequence>
<evidence type="ECO:0000313" key="1">
    <source>
        <dbReference type="EMBL" id="KAG6957312.1"/>
    </source>
</evidence>
<keyword evidence="2" id="KW-1185">Reference proteome</keyword>
<organism evidence="1 2">
    <name type="scientific">Phytophthora aleatoria</name>
    <dbReference type="NCBI Taxonomy" id="2496075"/>
    <lineage>
        <taxon>Eukaryota</taxon>
        <taxon>Sar</taxon>
        <taxon>Stramenopiles</taxon>
        <taxon>Oomycota</taxon>
        <taxon>Peronosporomycetes</taxon>
        <taxon>Peronosporales</taxon>
        <taxon>Peronosporaceae</taxon>
        <taxon>Phytophthora</taxon>
    </lineage>
</organism>
<accession>A0A8J5MEW3</accession>
<gene>
    <name evidence="1" type="ORF">JG688_00011027</name>
</gene>
<dbReference type="Proteomes" id="UP000709295">
    <property type="component" value="Unassembled WGS sequence"/>
</dbReference>
<proteinExistence type="predicted"/>
<evidence type="ECO:0000313" key="2">
    <source>
        <dbReference type="Proteomes" id="UP000709295"/>
    </source>
</evidence>
<dbReference type="AlphaFoldDB" id="A0A8J5MEW3"/>
<name>A0A8J5MEW3_9STRA</name>
<protein>
    <submittedName>
        <fullName evidence="1">Uncharacterized protein</fullName>
    </submittedName>
</protein>
<dbReference type="EMBL" id="JAENGY010000738">
    <property type="protein sequence ID" value="KAG6957312.1"/>
    <property type="molecule type" value="Genomic_DNA"/>
</dbReference>